<comment type="caution">
    <text evidence="4">The sequence shown here is derived from an EMBL/GenBank/DDBJ whole genome shotgun (WGS) entry which is preliminary data.</text>
</comment>
<evidence type="ECO:0000313" key="4">
    <source>
        <dbReference type="EMBL" id="KAI9552528.1"/>
    </source>
</evidence>
<dbReference type="EMBL" id="WJBH02000009">
    <property type="protein sequence ID" value="KAI9552528.1"/>
    <property type="molecule type" value="Genomic_DNA"/>
</dbReference>
<dbReference type="Proteomes" id="UP000820818">
    <property type="component" value="Linkage Group LG9"/>
</dbReference>
<dbReference type="InterPro" id="IPR040676">
    <property type="entry name" value="DUF5641"/>
</dbReference>
<feature type="domain" description="DUF5641" evidence="3">
    <location>
        <begin position="276"/>
        <end position="359"/>
    </location>
</feature>
<evidence type="ECO:0000259" key="2">
    <source>
        <dbReference type="Pfam" id="PF17921"/>
    </source>
</evidence>
<dbReference type="InterPro" id="IPR041588">
    <property type="entry name" value="Integrase_H2C2"/>
</dbReference>
<evidence type="ECO:0000313" key="5">
    <source>
        <dbReference type="Proteomes" id="UP000820818"/>
    </source>
</evidence>
<accession>A0AAD5L7K8</accession>
<feature type="compositionally biased region" description="Basic residues" evidence="1">
    <location>
        <begin position="392"/>
        <end position="404"/>
    </location>
</feature>
<dbReference type="PANTHER" id="PTHR47331">
    <property type="entry name" value="PHD-TYPE DOMAIN-CONTAINING PROTEIN"/>
    <property type="match status" value="1"/>
</dbReference>
<proteinExistence type="predicted"/>
<evidence type="ECO:0008006" key="6">
    <source>
        <dbReference type="Google" id="ProtNLM"/>
    </source>
</evidence>
<dbReference type="AlphaFoldDB" id="A0AAD5L7K8"/>
<evidence type="ECO:0000259" key="3">
    <source>
        <dbReference type="Pfam" id="PF18701"/>
    </source>
</evidence>
<dbReference type="Pfam" id="PF18701">
    <property type="entry name" value="DUF5641"/>
    <property type="match status" value="1"/>
</dbReference>
<gene>
    <name evidence="4" type="ORF">GHT06_020371</name>
</gene>
<reference evidence="4 5" key="1">
    <citation type="submission" date="2022-05" db="EMBL/GenBank/DDBJ databases">
        <title>A multi-omics perspective on studying reproductive biology in Daphnia sinensis.</title>
        <authorList>
            <person name="Jia J."/>
        </authorList>
    </citation>
    <scope>NUCLEOTIDE SEQUENCE [LARGE SCALE GENOMIC DNA]</scope>
    <source>
        <strain evidence="4 5">WSL</strain>
    </source>
</reference>
<sequence length="442" mass="50812">MQILAVFNMPDWLDSLVLRVSSYLRLLRTIAWMYRLMKKLPPGKAIETVGVAEIHCLSVCEIDTAENFILRTIQQKAFPEIYGSLKEGKSNKKLLRDLDTLRPIWDEKQQLIRVTGRVGPALRDLLIEPPILLPANERIVDLLIHHHHVKRKHTGVQSTLTYLRNRFWIIRARQRIKSVIKHCGKCQRAQSRPFDEEAASMPLDRTKKAQPFEIIGIDYFGPMYVLEEVLLIEKDKEGNDVEKTRPGATTESPELTTMSRNELIDLDKQRSEHALTWWRLWQEAYLSDLKRFHCRKGKGTRIPRVGEIVLLKEPNIKRVSWPTAIITELIPGYDGKIRAVKLRLRSEKETTRGLQTIYPLEIQHDVDPPVNVSVDGPREAEAGQEEGNASAPKKKPPRKKKRESSRRTRDSGGEDVADHDPPPDGQLTRSGRLVRKPTIFDL</sequence>
<feature type="region of interest" description="Disordered" evidence="1">
    <location>
        <begin position="367"/>
        <end position="442"/>
    </location>
</feature>
<organism evidence="4 5">
    <name type="scientific">Daphnia sinensis</name>
    <dbReference type="NCBI Taxonomy" id="1820382"/>
    <lineage>
        <taxon>Eukaryota</taxon>
        <taxon>Metazoa</taxon>
        <taxon>Ecdysozoa</taxon>
        <taxon>Arthropoda</taxon>
        <taxon>Crustacea</taxon>
        <taxon>Branchiopoda</taxon>
        <taxon>Diplostraca</taxon>
        <taxon>Cladocera</taxon>
        <taxon>Anomopoda</taxon>
        <taxon>Daphniidae</taxon>
        <taxon>Daphnia</taxon>
        <taxon>Daphnia similis group</taxon>
    </lineage>
</organism>
<protein>
    <recommendedName>
        <fullName evidence="6">DUF5641 domain-containing protein</fullName>
    </recommendedName>
</protein>
<evidence type="ECO:0000256" key="1">
    <source>
        <dbReference type="SAM" id="MobiDB-lite"/>
    </source>
</evidence>
<dbReference type="Gene3D" id="1.10.340.70">
    <property type="match status" value="1"/>
</dbReference>
<feature type="domain" description="Integrase zinc-binding" evidence="2">
    <location>
        <begin position="139"/>
        <end position="191"/>
    </location>
</feature>
<name>A0AAD5L7K8_9CRUS</name>
<dbReference type="Pfam" id="PF17921">
    <property type="entry name" value="Integrase_H2C2"/>
    <property type="match status" value="1"/>
</dbReference>
<keyword evidence="5" id="KW-1185">Reference proteome</keyword>
<feature type="compositionally biased region" description="Basic and acidic residues" evidence="1">
    <location>
        <begin position="405"/>
        <end position="422"/>
    </location>
</feature>